<organism evidence="2 3">
    <name type="scientific">Rhodotorula graminis (strain WP1)</name>
    <dbReference type="NCBI Taxonomy" id="578459"/>
    <lineage>
        <taxon>Eukaryota</taxon>
        <taxon>Fungi</taxon>
        <taxon>Dikarya</taxon>
        <taxon>Basidiomycota</taxon>
        <taxon>Pucciniomycotina</taxon>
        <taxon>Microbotryomycetes</taxon>
        <taxon>Sporidiobolales</taxon>
        <taxon>Sporidiobolaceae</taxon>
        <taxon>Rhodotorula</taxon>
    </lineage>
</organism>
<sequence>MILLSLPQIQKPLRESAASPRRSSPRCSSSSPTSSPSAPSPAMSSGSITINYTTLAEIALVGALIGGICYAGSKGQAALPVDASSASHALDDAHSALHNKAKKANKKKKGALAQAQDAAAPLVDQAVSAASSAVNTVKQQPVVHKAAQAAQAAQGAAAQASNAAHTAAKAVQGAAASAGASVGASSAAPAPPAGSSKKGKKKGGNKAASSAAAAAAAGAEHKPDAEVHAEQKHPAPSGPTADMRDSDDDAVHVARVLKVVGGKAGADPNSLQVPKADEAWERSDSFDDDDGEWEAVPSKKVSRPSTPSGAALSSAPARSIPGLPTSTAGQPLTKKQRENAAKKSKEQSAREAKEAEQEARLAQYRREQDKAKLAESQAARVRARPRSQNFFGSEPQAPAAKVVGGGMSAALDPSSGSLIWD</sequence>
<dbReference type="Proteomes" id="UP000053890">
    <property type="component" value="Unassembled WGS sequence"/>
</dbReference>
<reference evidence="2 3" key="1">
    <citation type="journal article" date="2015" name="Front. Microbiol.">
        <title>Genome sequence of the plant growth promoting endophytic yeast Rhodotorula graminis WP1.</title>
        <authorList>
            <person name="Firrincieli A."/>
            <person name="Otillar R."/>
            <person name="Salamov A."/>
            <person name="Schmutz J."/>
            <person name="Khan Z."/>
            <person name="Redman R.S."/>
            <person name="Fleck N.D."/>
            <person name="Lindquist E."/>
            <person name="Grigoriev I.V."/>
            <person name="Doty S.L."/>
        </authorList>
    </citation>
    <scope>NUCLEOTIDE SEQUENCE [LARGE SCALE GENOMIC DNA]</scope>
    <source>
        <strain evidence="2 3">WP1</strain>
    </source>
</reference>
<gene>
    <name evidence="2" type="ORF">RHOBADRAFT_53991</name>
</gene>
<accession>A0A194S0J4</accession>
<keyword evidence="3" id="KW-1185">Reference proteome</keyword>
<dbReference type="AlphaFoldDB" id="A0A194S0J4"/>
<feature type="compositionally biased region" description="Low complexity" evidence="1">
    <location>
        <begin position="205"/>
        <end position="218"/>
    </location>
</feature>
<feature type="compositionally biased region" description="Low complexity" evidence="1">
    <location>
        <begin position="15"/>
        <end position="44"/>
    </location>
</feature>
<dbReference type="EMBL" id="KQ474080">
    <property type="protein sequence ID" value="KPV74127.1"/>
    <property type="molecule type" value="Genomic_DNA"/>
</dbReference>
<evidence type="ECO:0000313" key="3">
    <source>
        <dbReference type="Proteomes" id="UP000053890"/>
    </source>
</evidence>
<feature type="compositionally biased region" description="Basic and acidic residues" evidence="1">
    <location>
        <begin position="335"/>
        <end position="373"/>
    </location>
</feature>
<dbReference type="OMA" id="PAREVNN"/>
<feature type="region of interest" description="Disordered" evidence="1">
    <location>
        <begin position="182"/>
        <end position="397"/>
    </location>
</feature>
<protein>
    <submittedName>
        <fullName evidence="2">Uncharacterized protein</fullName>
    </submittedName>
</protein>
<evidence type="ECO:0000313" key="2">
    <source>
        <dbReference type="EMBL" id="KPV74127.1"/>
    </source>
</evidence>
<proteinExistence type="predicted"/>
<feature type="compositionally biased region" description="Basic and acidic residues" evidence="1">
    <location>
        <begin position="219"/>
        <end position="233"/>
    </location>
</feature>
<feature type="compositionally biased region" description="Basic and acidic residues" evidence="1">
    <location>
        <begin position="275"/>
        <end position="285"/>
    </location>
</feature>
<dbReference type="GeneID" id="28977545"/>
<dbReference type="RefSeq" id="XP_018270176.1">
    <property type="nucleotide sequence ID" value="XM_018417097.1"/>
</dbReference>
<name>A0A194S0J4_RHOGW</name>
<dbReference type="OrthoDB" id="2528735at2759"/>
<feature type="compositionally biased region" description="Low complexity" evidence="1">
    <location>
        <begin position="182"/>
        <end position="196"/>
    </location>
</feature>
<evidence type="ECO:0000256" key="1">
    <source>
        <dbReference type="SAM" id="MobiDB-lite"/>
    </source>
</evidence>
<feature type="region of interest" description="Disordered" evidence="1">
    <location>
        <begin position="1"/>
        <end position="44"/>
    </location>
</feature>